<proteinExistence type="predicted"/>
<dbReference type="Proteomes" id="UP000026961">
    <property type="component" value="Chromosome 2"/>
</dbReference>
<keyword evidence="2" id="KW-1185">Reference proteome</keyword>
<dbReference type="AlphaFoldDB" id="A0A0D9YXX4"/>
<dbReference type="STRING" id="40148.A0A0D9YXX4"/>
<accession>A0A0D9YXX4</accession>
<dbReference type="HOGENOM" id="CLU_1770944_0_0_1"/>
<dbReference type="Gramene" id="OGLUM02G32270.1">
    <property type="protein sequence ID" value="OGLUM02G32270.1"/>
    <property type="gene ID" value="OGLUM02G32270"/>
</dbReference>
<evidence type="ECO:0000313" key="1">
    <source>
        <dbReference type="EnsemblPlants" id="OGLUM02G32270.1"/>
    </source>
</evidence>
<dbReference type="EnsemblPlants" id="OGLUM02G32270.1">
    <property type="protein sequence ID" value="OGLUM02G32270.1"/>
    <property type="gene ID" value="OGLUM02G32270"/>
</dbReference>
<organism evidence="1">
    <name type="scientific">Oryza glumipatula</name>
    <dbReference type="NCBI Taxonomy" id="40148"/>
    <lineage>
        <taxon>Eukaryota</taxon>
        <taxon>Viridiplantae</taxon>
        <taxon>Streptophyta</taxon>
        <taxon>Embryophyta</taxon>
        <taxon>Tracheophyta</taxon>
        <taxon>Spermatophyta</taxon>
        <taxon>Magnoliopsida</taxon>
        <taxon>Liliopsida</taxon>
        <taxon>Poales</taxon>
        <taxon>Poaceae</taxon>
        <taxon>BOP clade</taxon>
        <taxon>Oryzoideae</taxon>
        <taxon>Oryzeae</taxon>
        <taxon>Oryzinae</taxon>
        <taxon>Oryza</taxon>
    </lineage>
</organism>
<reference evidence="1" key="1">
    <citation type="submission" date="2015-04" db="UniProtKB">
        <authorList>
            <consortium name="EnsemblPlants"/>
        </authorList>
    </citation>
    <scope>IDENTIFICATION</scope>
</reference>
<evidence type="ECO:0000313" key="2">
    <source>
        <dbReference type="Proteomes" id="UP000026961"/>
    </source>
</evidence>
<name>A0A0D9YXX4_9ORYZ</name>
<sequence length="147" mass="15754">MGGGAEHDVSERAGPSPRCLACRLLPRVAAAAAVVSIGSARSSGCARRSAKSPRPVPSRTATPTRVRVRRVAANIIAAACEDKVFEQRIGCRRGPGMYSAVRGLNWRVRVIDADRGIRRFCRKDADLAATVLSHEVGLGVDRKLVPR</sequence>
<reference evidence="1" key="2">
    <citation type="submission" date="2018-05" db="EMBL/GenBank/DDBJ databases">
        <title>OgluRS3 (Oryza glumaepatula Reference Sequence Version 3).</title>
        <authorList>
            <person name="Zhang J."/>
            <person name="Kudrna D."/>
            <person name="Lee S."/>
            <person name="Talag J."/>
            <person name="Welchert J."/>
            <person name="Wing R.A."/>
        </authorList>
    </citation>
    <scope>NUCLEOTIDE SEQUENCE [LARGE SCALE GENOMIC DNA]</scope>
</reference>
<protein>
    <submittedName>
        <fullName evidence="1">Uncharacterized protein</fullName>
    </submittedName>
</protein>